<proteinExistence type="inferred from homology"/>
<dbReference type="GO" id="GO:0061617">
    <property type="term" value="C:MICOS complex"/>
    <property type="evidence" value="ECO:0007669"/>
    <property type="project" value="UniProtKB-UniRule"/>
</dbReference>
<reference evidence="9 10" key="1">
    <citation type="submission" date="2020-06" db="EMBL/GenBank/DDBJ databases">
        <authorList>
            <consortium name="Wellcome Sanger Institute Data Sharing"/>
        </authorList>
    </citation>
    <scope>NUCLEOTIDE SEQUENCE [LARGE SCALE GENOMIC DNA]</scope>
</reference>
<dbReference type="RefSeq" id="XP_028840740.1">
    <property type="nucleotide sequence ID" value="XM_028984907.1"/>
</dbReference>
<evidence type="ECO:0000256" key="3">
    <source>
        <dbReference type="ARBA" id="ARBA00022692"/>
    </source>
</evidence>
<comment type="function">
    <text evidence="7">Component of the MICOS complex, a large protein complex of the mitochondrial inner membrane that plays crucial roles in the maintenance of crista junctions, inner membrane architecture, and formation of contact sites to the outer membrane.</text>
</comment>
<protein>
    <recommendedName>
        <fullName evidence="7">MICOS complex subunit</fullName>
    </recommendedName>
</protein>
<feature type="region of interest" description="Disordered" evidence="8">
    <location>
        <begin position="603"/>
        <end position="708"/>
    </location>
</feature>
<accession>A0AAY4ENE8</accession>
<dbReference type="GeneID" id="114793164"/>
<keyword evidence="4" id="KW-1133">Transmembrane helix</keyword>
<evidence type="ECO:0000256" key="8">
    <source>
        <dbReference type="SAM" id="MobiDB-lite"/>
    </source>
</evidence>
<dbReference type="AlphaFoldDB" id="A0AAY4ENE8"/>
<reference evidence="9" key="2">
    <citation type="submission" date="2025-08" db="UniProtKB">
        <authorList>
            <consortium name="Ensembl"/>
        </authorList>
    </citation>
    <scope>IDENTIFICATION</scope>
</reference>
<evidence type="ECO:0000313" key="9">
    <source>
        <dbReference type="Ensembl" id="ENSDCDP00010059172.1"/>
    </source>
</evidence>
<feature type="region of interest" description="Disordered" evidence="8">
    <location>
        <begin position="277"/>
        <end position="491"/>
    </location>
</feature>
<name>A0AAY4ENE8_9TELE</name>
<dbReference type="Proteomes" id="UP000694580">
    <property type="component" value="Chromosome 6"/>
</dbReference>
<evidence type="ECO:0000256" key="4">
    <source>
        <dbReference type="ARBA" id="ARBA00022989"/>
    </source>
</evidence>
<dbReference type="PANTHER" id="PTHR14564">
    <property type="entry name" value="MICOS COMPLEX SUBUNIT MIC26 / MIC27 FAMILY MEMBER"/>
    <property type="match status" value="1"/>
</dbReference>
<keyword evidence="7" id="KW-0999">Mitochondrion inner membrane</keyword>
<evidence type="ECO:0000256" key="2">
    <source>
        <dbReference type="ARBA" id="ARBA00010904"/>
    </source>
</evidence>
<comment type="similarity">
    <text evidence="2">Belongs to the apolipoprotein O/MICOS complex subunit Mic27 family.</text>
</comment>
<evidence type="ECO:0000256" key="6">
    <source>
        <dbReference type="ARBA" id="ARBA00023136"/>
    </source>
</evidence>
<evidence type="ECO:0000313" key="10">
    <source>
        <dbReference type="Proteomes" id="UP000694580"/>
    </source>
</evidence>
<organism evidence="9 10">
    <name type="scientific">Denticeps clupeoides</name>
    <name type="common">denticle herring</name>
    <dbReference type="NCBI Taxonomy" id="299321"/>
    <lineage>
        <taxon>Eukaryota</taxon>
        <taxon>Metazoa</taxon>
        <taxon>Chordata</taxon>
        <taxon>Craniata</taxon>
        <taxon>Vertebrata</taxon>
        <taxon>Euteleostomi</taxon>
        <taxon>Actinopterygii</taxon>
        <taxon>Neopterygii</taxon>
        <taxon>Teleostei</taxon>
        <taxon>Clupei</taxon>
        <taxon>Clupeiformes</taxon>
        <taxon>Denticipitoidei</taxon>
        <taxon>Denticipitidae</taxon>
        <taxon>Denticeps</taxon>
    </lineage>
</organism>
<feature type="compositionally biased region" description="Polar residues" evidence="8">
    <location>
        <begin position="281"/>
        <end position="290"/>
    </location>
</feature>
<evidence type="ECO:0000256" key="5">
    <source>
        <dbReference type="ARBA" id="ARBA00023128"/>
    </source>
</evidence>
<comment type="subcellular location">
    <subcellularLocation>
        <location evidence="7">Mitochondrion inner membrane</location>
    </subcellularLocation>
    <subcellularLocation>
        <location evidence="1">Mitochondrion membrane</location>
    </subcellularLocation>
</comment>
<keyword evidence="10" id="KW-1185">Reference proteome</keyword>
<feature type="compositionally biased region" description="Low complexity" evidence="8">
    <location>
        <begin position="611"/>
        <end position="621"/>
    </location>
</feature>
<evidence type="ECO:0000256" key="7">
    <source>
        <dbReference type="RuleBase" id="RU363021"/>
    </source>
</evidence>
<dbReference type="GeneTree" id="ENSGT00530000063666"/>
<keyword evidence="5 7" id="KW-0496">Mitochondrion</keyword>
<reference evidence="9" key="3">
    <citation type="submission" date="2025-09" db="UniProtKB">
        <authorList>
            <consortium name="Ensembl"/>
        </authorList>
    </citation>
    <scope>IDENTIFICATION</scope>
</reference>
<gene>
    <name evidence="9" type="primary">APOOL</name>
</gene>
<comment type="subunit">
    <text evidence="7">Component of the mitochondrial contact site and cristae organizing system (MICOS) complex.</text>
</comment>
<dbReference type="Pfam" id="PF09769">
    <property type="entry name" value="ApoO"/>
    <property type="match status" value="1"/>
</dbReference>
<keyword evidence="6" id="KW-0472">Membrane</keyword>
<dbReference type="GO" id="GO:0042407">
    <property type="term" value="P:cristae formation"/>
    <property type="evidence" value="ECO:0007669"/>
    <property type="project" value="InterPro"/>
</dbReference>
<dbReference type="InterPro" id="IPR019166">
    <property type="entry name" value="MIC26/MIC27"/>
</dbReference>
<dbReference type="Ensembl" id="ENSDCDT00010069883.1">
    <property type="protein sequence ID" value="ENSDCDP00010059172.1"/>
    <property type="gene ID" value="ENSDCDG00010033131.1"/>
</dbReference>
<keyword evidence="3" id="KW-0812">Transmembrane</keyword>
<evidence type="ECO:0000256" key="1">
    <source>
        <dbReference type="ARBA" id="ARBA00004325"/>
    </source>
</evidence>
<dbReference type="InterPro" id="IPR033182">
    <property type="entry name" value="MIC26/MIC27_animal"/>
</dbReference>
<sequence length="708" mass="73791">MALKAVKLVAVPGAMGLAAFRVYALSEEQEEDRISPRQLSVYPAEPPPMRYVEEQPGVLQRQLGTFRVGLQPYVRAAQSTYSSVKVGALGVYNAAQDAYSFMKDPPADFLPSVGIITVSGLAGLILARKGSRLKRMGVSLSLATVGTAVCYPTQTVGLLKMTGKKICAASSFVASVFKPKPKDLISIDASMELVAPVLGSVAGTALPAVEVASACNSLLAPPEPITIPLESDEMKSSPSPPTETLELTTDIPAQTVVFEPEPAPVPVMSTELCSEPALQETPPSLQSISATEKAADPGLDEVDETLPEPALGPTPFEDPAVETKKEEAIKPANGTTPTDDSVAEAPPAPESIPEETVFDAAPITDAPETISESAPVEPSAEAVLEISTETVSEAAACGPSAETAPSSDPPSVDKEPVELPAEPVLLSEPETEAVDSDINSPNDETSPVVEAMPLPSGPDSPFSEESVDPPTELSPSPLSEEATPIPSQSPLPAEVVTHFSSESTACSGEVATLPLSAPSYPAKEATPILNEPTLPVQDEDAALITEPIMSAMEETTPLSTESTTSSGEVATPILTEPHCSTEMATPLLAEPASPSEPVITVITEGEKSSSLEELTTLPSEPVQNEAPPLLTEEVSYAEKTTSPLPGEVVPNDATLPETAADIAAPSEDQSNLPVVEPTREKAQFIPDPSLLDHGQANPEDADMYSTRG</sequence>
<feature type="compositionally biased region" description="Low complexity" evidence="8">
    <location>
        <begin position="469"/>
        <end position="484"/>
    </location>
</feature>